<accession>A0ABS2NHG2</accession>
<sequence length="92" mass="10363">MKSFKFKEDSRYAQCSKEMKLVIGYAIVNLIVVIGLAMGVGLNKPASEVNIIMGFPDWFFWSGIVGSLIMIILAFAMVKIFFKDMSLESEEE</sequence>
<dbReference type="PANTHER" id="PTHR39174:SF1">
    <property type="entry name" value="INNER MEMBRANE PROTEIN"/>
    <property type="match status" value="1"/>
</dbReference>
<evidence type="ECO:0000313" key="2">
    <source>
        <dbReference type="EMBL" id="MBM7587302.1"/>
    </source>
</evidence>
<dbReference type="InterPro" id="IPR010398">
    <property type="entry name" value="DUF997"/>
</dbReference>
<protein>
    <submittedName>
        <fullName evidence="2">Membrane protein YhdT</fullName>
    </submittedName>
</protein>
<reference evidence="2 3" key="1">
    <citation type="submission" date="2021-01" db="EMBL/GenBank/DDBJ databases">
        <title>Genomic Encyclopedia of Type Strains, Phase IV (KMG-IV): sequencing the most valuable type-strain genomes for metagenomic binning, comparative biology and taxonomic classification.</title>
        <authorList>
            <person name="Goeker M."/>
        </authorList>
    </citation>
    <scope>NUCLEOTIDE SEQUENCE [LARGE SCALE GENOMIC DNA]</scope>
    <source>
        <strain evidence="2 3">DSM 24834</strain>
    </source>
</reference>
<organism evidence="2 3">
    <name type="scientific">Rossellomorea pakistanensis</name>
    <dbReference type="NCBI Taxonomy" id="992288"/>
    <lineage>
        <taxon>Bacteria</taxon>
        <taxon>Bacillati</taxon>
        <taxon>Bacillota</taxon>
        <taxon>Bacilli</taxon>
        <taxon>Bacillales</taxon>
        <taxon>Bacillaceae</taxon>
        <taxon>Rossellomorea</taxon>
    </lineage>
</organism>
<evidence type="ECO:0000256" key="1">
    <source>
        <dbReference type="SAM" id="Phobius"/>
    </source>
</evidence>
<evidence type="ECO:0000313" key="3">
    <source>
        <dbReference type="Proteomes" id="UP001646157"/>
    </source>
</evidence>
<dbReference type="EMBL" id="JAFBDZ010000004">
    <property type="protein sequence ID" value="MBM7587302.1"/>
    <property type="molecule type" value="Genomic_DNA"/>
</dbReference>
<gene>
    <name evidence="2" type="ORF">JOC86_003875</name>
</gene>
<dbReference type="PANTHER" id="PTHR39174">
    <property type="entry name" value="INNER MEMBRANE PROTEIN-RELATED"/>
    <property type="match status" value="1"/>
</dbReference>
<keyword evidence="1" id="KW-0812">Transmembrane</keyword>
<dbReference type="RefSeq" id="WP_205174494.1">
    <property type="nucleotide sequence ID" value="NZ_JAFBDZ010000004.1"/>
</dbReference>
<comment type="caution">
    <text evidence="2">The sequence shown here is derived from an EMBL/GenBank/DDBJ whole genome shotgun (WGS) entry which is preliminary data.</text>
</comment>
<dbReference type="Proteomes" id="UP001646157">
    <property type="component" value="Unassembled WGS sequence"/>
</dbReference>
<feature type="transmembrane region" description="Helical" evidence="1">
    <location>
        <begin position="58"/>
        <end position="82"/>
    </location>
</feature>
<keyword evidence="3" id="KW-1185">Reference proteome</keyword>
<name>A0ABS2NHG2_9BACI</name>
<dbReference type="Pfam" id="PF06196">
    <property type="entry name" value="DUF997"/>
    <property type="match status" value="1"/>
</dbReference>
<keyword evidence="1" id="KW-1133">Transmembrane helix</keyword>
<feature type="transmembrane region" description="Helical" evidence="1">
    <location>
        <begin position="21"/>
        <end position="38"/>
    </location>
</feature>
<keyword evidence="1" id="KW-0472">Membrane</keyword>
<proteinExistence type="predicted"/>